<proteinExistence type="predicted"/>
<dbReference type="InterPro" id="IPR036388">
    <property type="entry name" value="WH-like_DNA-bd_sf"/>
</dbReference>
<gene>
    <name evidence="1" type="ORF">ACFFQA_17135</name>
</gene>
<accession>A0ABV5ZXM6</accession>
<dbReference type="Gene3D" id="1.10.10.10">
    <property type="entry name" value="Winged helix-like DNA-binding domain superfamily/Winged helix DNA-binding domain"/>
    <property type="match status" value="1"/>
</dbReference>
<evidence type="ECO:0000313" key="2">
    <source>
        <dbReference type="Proteomes" id="UP001589693"/>
    </source>
</evidence>
<dbReference type="PANTHER" id="PTHR43132:SF8">
    <property type="entry name" value="HTH-TYPE TRANSCRIPTIONAL REGULATOR KMTR"/>
    <property type="match status" value="1"/>
</dbReference>
<name>A0ABV5ZXM6_9PSEU</name>
<protein>
    <submittedName>
        <fullName evidence="1">ArsR/SmtB family transcription factor</fullName>
    </submittedName>
</protein>
<organism evidence="1 2">
    <name type="scientific">Allokutzneria oryzae</name>
    <dbReference type="NCBI Taxonomy" id="1378989"/>
    <lineage>
        <taxon>Bacteria</taxon>
        <taxon>Bacillati</taxon>
        <taxon>Actinomycetota</taxon>
        <taxon>Actinomycetes</taxon>
        <taxon>Pseudonocardiales</taxon>
        <taxon>Pseudonocardiaceae</taxon>
        <taxon>Allokutzneria</taxon>
    </lineage>
</organism>
<dbReference type="PANTHER" id="PTHR43132">
    <property type="entry name" value="ARSENICAL RESISTANCE OPERON REPRESSOR ARSR-RELATED"/>
    <property type="match status" value="1"/>
</dbReference>
<dbReference type="InterPro" id="IPR011991">
    <property type="entry name" value="ArsR-like_HTH"/>
</dbReference>
<reference evidence="1 2" key="1">
    <citation type="submission" date="2024-09" db="EMBL/GenBank/DDBJ databases">
        <authorList>
            <person name="Sun Q."/>
            <person name="Mori K."/>
        </authorList>
    </citation>
    <scope>NUCLEOTIDE SEQUENCE [LARGE SCALE GENOMIC DNA]</scope>
    <source>
        <strain evidence="1 2">TBRC 7907</strain>
    </source>
</reference>
<sequence length="297" mass="31541">MVSTLGPVVESVFALDALRGRGNAQFGEWRKQVRRRLGGVDRGVADAVERLLAERRPVAELLFHAGHAPGAGTAADADGRRVAATVFEFCRVAVLPYWSGIFSLLQTEREARGRIAIGNGVEGMLDTLNLRMQWNPPVLEVPDRTDRELHLDGRGLVLSPSLFLTGAEHVVIDNADPGGPPTLVFAVPHTPAALAELWGAAEPNDQALAALVGHTRAAALQALTESCTTGVLSQRLGISLAGASKHATVLRQAGLITTARNRNTVLHTLTPLGIALLRSRVPARAPRNTDNSTGRAA</sequence>
<dbReference type="SUPFAM" id="SSF46785">
    <property type="entry name" value="Winged helix' DNA-binding domain"/>
    <property type="match status" value="1"/>
</dbReference>
<evidence type="ECO:0000313" key="1">
    <source>
        <dbReference type="EMBL" id="MFB9905660.1"/>
    </source>
</evidence>
<dbReference type="InterPro" id="IPR051011">
    <property type="entry name" value="Metal_resp_trans_reg"/>
</dbReference>
<dbReference type="Proteomes" id="UP001589693">
    <property type="component" value="Unassembled WGS sequence"/>
</dbReference>
<dbReference type="InterPro" id="IPR036390">
    <property type="entry name" value="WH_DNA-bd_sf"/>
</dbReference>
<comment type="caution">
    <text evidence="1">The sequence shown here is derived from an EMBL/GenBank/DDBJ whole genome shotgun (WGS) entry which is preliminary data.</text>
</comment>
<dbReference type="CDD" id="cd00090">
    <property type="entry name" value="HTH_ARSR"/>
    <property type="match status" value="1"/>
</dbReference>
<keyword evidence="2" id="KW-1185">Reference proteome</keyword>
<dbReference type="EMBL" id="JBHLZU010000014">
    <property type="protein sequence ID" value="MFB9905660.1"/>
    <property type="molecule type" value="Genomic_DNA"/>
</dbReference>